<protein>
    <submittedName>
        <fullName evidence="4">Alcohol dehydrogenase, class IV</fullName>
        <ecNumber evidence="4">1.1.1.1</ecNumber>
    </submittedName>
</protein>
<dbReference type="FunFam" id="3.40.50.1970:FF:000003">
    <property type="entry name" value="Alcohol dehydrogenase, iron-containing"/>
    <property type="match status" value="1"/>
</dbReference>
<dbReference type="Proteomes" id="UP000034723">
    <property type="component" value="Chromosome"/>
</dbReference>
<dbReference type="PATRIC" id="fig|113653.22.peg.331"/>
<dbReference type="GeneID" id="24802912"/>
<reference evidence="4 5" key="1">
    <citation type="submission" date="2015-04" db="EMBL/GenBank/DDBJ databases">
        <title>The complete genome sequence of the hyperthermophilic, obligate iron-reducing archaeon Geoglobus ahangari strain 234T.</title>
        <authorList>
            <person name="Manzella M.P."/>
            <person name="Holmes D.E."/>
            <person name="Rocheleau J.M."/>
            <person name="Chung A."/>
            <person name="Reguera G."/>
            <person name="Kashefi K."/>
        </authorList>
    </citation>
    <scope>NUCLEOTIDE SEQUENCE [LARGE SCALE GENOMIC DNA]</scope>
    <source>
        <strain evidence="4 5">234</strain>
    </source>
</reference>
<dbReference type="HOGENOM" id="CLU_007207_0_0_2"/>
<dbReference type="PROSITE" id="PS00913">
    <property type="entry name" value="ADH_IRON_1"/>
    <property type="match status" value="1"/>
</dbReference>
<dbReference type="AlphaFoldDB" id="A0A0F7DC69"/>
<dbReference type="STRING" id="113653.GAH_00326"/>
<sequence>MRFRVSSVRDVIFGWNAIEELEEIAGRFGGKAIIITGRNVGRQVVPKHVLPQLEGVHVDVWSSVTPEPDERLVEMARKAVRDGRYDVVIGVGGGSALDVAKLAAGLSHSDKPLSEFSGAEVSEREYGLVLCPTTAGTGSEVTNLAVVKLEGSEVRRVFEGSALQADVAIVDPQLTLSLPKSVTVSSGLDALCHAIESLVSLVSNPFTEMLSMRAMEYAVESLPLVPSENSRDGRERMSLASLFAGMAINNAGTVLGHALGYAHAPLHGKPHGISVAVTMPYVLQYNSFACSEKHATIARAFGANADERDVRNVAIAVGRVFAEFLDELGVPSNLSELGVTERDIPSIVERTFASEKHVLRNPRPVRRKELFALLEKAITGDLDDPDFSS</sequence>
<dbReference type="EC" id="1.1.1.1" evidence="4"/>
<evidence type="ECO:0000259" key="2">
    <source>
        <dbReference type="Pfam" id="PF00465"/>
    </source>
</evidence>
<dbReference type="Gene3D" id="1.20.1090.10">
    <property type="entry name" value="Dehydroquinate synthase-like - alpha domain"/>
    <property type="match status" value="1"/>
</dbReference>
<dbReference type="OrthoDB" id="57329at2157"/>
<dbReference type="InParanoid" id="A0A0F7DC69"/>
<dbReference type="GO" id="GO:0004022">
    <property type="term" value="F:alcohol dehydrogenase (NAD+) activity"/>
    <property type="evidence" value="ECO:0007669"/>
    <property type="project" value="UniProtKB-EC"/>
</dbReference>
<keyword evidence="1 4" id="KW-0560">Oxidoreductase</keyword>
<proteinExistence type="predicted"/>
<dbReference type="PANTHER" id="PTHR11496:SF83">
    <property type="entry name" value="HYDROXYACID-OXOACID TRANSHYDROGENASE, MITOCHONDRIAL"/>
    <property type="match status" value="1"/>
</dbReference>
<dbReference type="InterPro" id="IPR039697">
    <property type="entry name" value="Alcohol_dehydrogenase_Fe"/>
</dbReference>
<dbReference type="PANTHER" id="PTHR11496">
    <property type="entry name" value="ALCOHOL DEHYDROGENASE"/>
    <property type="match status" value="1"/>
</dbReference>
<dbReference type="Pfam" id="PF25137">
    <property type="entry name" value="ADH_Fe_C"/>
    <property type="match status" value="1"/>
</dbReference>
<organism evidence="4 5">
    <name type="scientific">Geoglobus ahangari</name>
    <dbReference type="NCBI Taxonomy" id="113653"/>
    <lineage>
        <taxon>Archaea</taxon>
        <taxon>Methanobacteriati</taxon>
        <taxon>Methanobacteriota</taxon>
        <taxon>Archaeoglobi</taxon>
        <taxon>Archaeoglobales</taxon>
        <taxon>Archaeoglobaceae</taxon>
        <taxon>Geoglobus</taxon>
    </lineage>
</organism>
<dbReference type="RefSeq" id="WP_048094391.1">
    <property type="nucleotide sequence ID" value="NZ_CP011267.1"/>
</dbReference>
<evidence type="ECO:0000313" key="5">
    <source>
        <dbReference type="Proteomes" id="UP000034723"/>
    </source>
</evidence>
<dbReference type="Pfam" id="PF00465">
    <property type="entry name" value="Fe-ADH"/>
    <property type="match status" value="1"/>
</dbReference>
<accession>A0A0F7DC69</accession>
<feature type="domain" description="Fe-containing alcohol dehydrogenase-like C-terminal" evidence="3">
    <location>
        <begin position="183"/>
        <end position="377"/>
    </location>
</feature>
<dbReference type="Gene3D" id="3.40.50.1970">
    <property type="match status" value="1"/>
</dbReference>
<dbReference type="CDD" id="cd08551">
    <property type="entry name" value="Fe-ADH"/>
    <property type="match status" value="1"/>
</dbReference>
<dbReference type="KEGG" id="gah:GAH_00326"/>
<dbReference type="GO" id="GO:0046872">
    <property type="term" value="F:metal ion binding"/>
    <property type="evidence" value="ECO:0007669"/>
    <property type="project" value="InterPro"/>
</dbReference>
<dbReference type="InterPro" id="IPR056798">
    <property type="entry name" value="ADH_Fe_C"/>
</dbReference>
<dbReference type="EMBL" id="CP011267">
    <property type="protein sequence ID" value="AKG92321.1"/>
    <property type="molecule type" value="Genomic_DNA"/>
</dbReference>
<name>A0A0F7DC69_9EURY</name>
<dbReference type="SUPFAM" id="SSF56796">
    <property type="entry name" value="Dehydroquinate synthase-like"/>
    <property type="match status" value="1"/>
</dbReference>
<gene>
    <name evidence="4" type="ORF">GAH_00326</name>
</gene>
<dbReference type="InterPro" id="IPR018211">
    <property type="entry name" value="ADH_Fe_CS"/>
</dbReference>
<evidence type="ECO:0000313" key="4">
    <source>
        <dbReference type="EMBL" id="AKG92321.1"/>
    </source>
</evidence>
<keyword evidence="5" id="KW-1185">Reference proteome</keyword>
<evidence type="ECO:0000256" key="1">
    <source>
        <dbReference type="ARBA" id="ARBA00023002"/>
    </source>
</evidence>
<feature type="domain" description="Alcohol dehydrogenase iron-type/glycerol dehydrogenase GldA" evidence="2">
    <location>
        <begin position="10"/>
        <end position="172"/>
    </location>
</feature>
<evidence type="ECO:0000259" key="3">
    <source>
        <dbReference type="Pfam" id="PF25137"/>
    </source>
</evidence>
<dbReference type="InterPro" id="IPR001670">
    <property type="entry name" value="ADH_Fe/GldA"/>
</dbReference>